<dbReference type="RefSeq" id="WP_117329936.1">
    <property type="nucleotide sequence ID" value="NZ_QUWK01000005.1"/>
</dbReference>
<gene>
    <name evidence="3" type="ORF">DYP60_05740</name>
</gene>
<reference evidence="3 4" key="2">
    <citation type="submission" date="2018-09" db="EMBL/GenBank/DDBJ databases">
        <title>Genome of Sphaerochaeta halotolerans strain 4-11.</title>
        <authorList>
            <person name="Nazina T.N."/>
            <person name="Sokolova D.S."/>
        </authorList>
    </citation>
    <scope>NUCLEOTIDE SEQUENCE [LARGE SCALE GENOMIC DNA]</scope>
    <source>
        <strain evidence="3 4">4-11</strain>
    </source>
</reference>
<feature type="domain" description="Gfo/Idh/MocA-like oxidoreductase N-terminal" evidence="1">
    <location>
        <begin position="4"/>
        <end position="128"/>
    </location>
</feature>
<dbReference type="SUPFAM" id="SSF51735">
    <property type="entry name" value="NAD(P)-binding Rossmann-fold domains"/>
    <property type="match status" value="1"/>
</dbReference>
<dbReference type="EMBL" id="QUWK01000005">
    <property type="protein sequence ID" value="RFU95127.1"/>
    <property type="molecule type" value="Genomic_DNA"/>
</dbReference>
<evidence type="ECO:0000313" key="4">
    <source>
        <dbReference type="Proteomes" id="UP000264002"/>
    </source>
</evidence>
<dbReference type="GO" id="GO:0000166">
    <property type="term" value="F:nucleotide binding"/>
    <property type="evidence" value="ECO:0007669"/>
    <property type="project" value="InterPro"/>
</dbReference>
<dbReference type="Pfam" id="PF02894">
    <property type="entry name" value="GFO_IDH_MocA_C"/>
    <property type="match status" value="1"/>
</dbReference>
<dbReference type="InterPro" id="IPR051450">
    <property type="entry name" value="Gfo/Idh/MocA_Oxidoreductases"/>
</dbReference>
<accession>A0A372MH55</accession>
<keyword evidence="4" id="KW-1185">Reference proteome</keyword>
<dbReference type="PANTHER" id="PTHR43377:SF2">
    <property type="entry name" value="BINDING ROSSMANN FOLD OXIDOREDUCTASE, PUTATIVE (AFU_ORTHOLOGUE AFUA_4G00560)-RELATED"/>
    <property type="match status" value="1"/>
</dbReference>
<dbReference type="Pfam" id="PF01408">
    <property type="entry name" value="GFO_IDH_MocA"/>
    <property type="match status" value="1"/>
</dbReference>
<dbReference type="InterPro" id="IPR036291">
    <property type="entry name" value="NAD(P)-bd_dom_sf"/>
</dbReference>
<dbReference type="InterPro" id="IPR004104">
    <property type="entry name" value="Gfo/Idh/MocA-like_OxRdtase_C"/>
</dbReference>
<reference evidence="4" key="1">
    <citation type="submission" date="2018-08" db="EMBL/GenBank/DDBJ databases">
        <authorList>
            <person name="Grouzdev D.S."/>
            <person name="Krutkina M.S."/>
        </authorList>
    </citation>
    <scope>NUCLEOTIDE SEQUENCE [LARGE SCALE GENOMIC DNA]</scope>
    <source>
        <strain evidence="4">4-11</strain>
    </source>
</reference>
<evidence type="ECO:0000259" key="2">
    <source>
        <dbReference type="Pfam" id="PF02894"/>
    </source>
</evidence>
<dbReference type="Gene3D" id="3.40.50.720">
    <property type="entry name" value="NAD(P)-binding Rossmann-like Domain"/>
    <property type="match status" value="1"/>
</dbReference>
<protein>
    <submittedName>
        <fullName evidence="3">Gfo/Idh/MocA family oxidoreductase</fullName>
    </submittedName>
</protein>
<name>A0A372MH55_9SPIR</name>
<proteinExistence type="predicted"/>
<evidence type="ECO:0000259" key="1">
    <source>
        <dbReference type="Pfam" id="PF01408"/>
    </source>
</evidence>
<dbReference type="Proteomes" id="UP000264002">
    <property type="component" value="Unassembled WGS sequence"/>
</dbReference>
<dbReference type="AlphaFoldDB" id="A0A372MH55"/>
<dbReference type="InterPro" id="IPR000683">
    <property type="entry name" value="Gfo/Idh/MocA-like_OxRdtase_N"/>
</dbReference>
<dbReference type="Gene3D" id="3.30.360.10">
    <property type="entry name" value="Dihydrodipicolinate Reductase, domain 2"/>
    <property type="match status" value="1"/>
</dbReference>
<dbReference type="SUPFAM" id="SSF55347">
    <property type="entry name" value="Glyceraldehyde-3-phosphate dehydrogenase-like, C-terminal domain"/>
    <property type="match status" value="1"/>
</dbReference>
<comment type="caution">
    <text evidence="3">The sequence shown here is derived from an EMBL/GenBank/DDBJ whole genome shotgun (WGS) entry which is preliminary data.</text>
</comment>
<organism evidence="3 4">
    <name type="scientific">Sphaerochaeta halotolerans</name>
    <dbReference type="NCBI Taxonomy" id="2293840"/>
    <lineage>
        <taxon>Bacteria</taxon>
        <taxon>Pseudomonadati</taxon>
        <taxon>Spirochaetota</taxon>
        <taxon>Spirochaetia</taxon>
        <taxon>Spirochaetales</taxon>
        <taxon>Sphaerochaetaceae</taxon>
        <taxon>Sphaerochaeta</taxon>
    </lineage>
</organism>
<dbReference type="PANTHER" id="PTHR43377">
    <property type="entry name" value="BILIVERDIN REDUCTASE A"/>
    <property type="match status" value="1"/>
</dbReference>
<feature type="domain" description="Gfo/Idh/MocA-like oxidoreductase C-terminal" evidence="2">
    <location>
        <begin position="141"/>
        <end position="346"/>
    </location>
</feature>
<evidence type="ECO:0000313" key="3">
    <source>
        <dbReference type="EMBL" id="RFU95127.1"/>
    </source>
</evidence>
<sequence length="424" mass="47047">MNPIRAALLGGGSRGRYVYADYAKNHPQELRITAIAEPDTRKRSLIAEGHGILSSLVVSDWKELFPSSHQDFDVVIIATQDSMHLQPLLAAINGGYPVLCEKPVVPSLDELSQIAERAKHTKSLVSISHVLRHTPFFTRIKQLIDDRTIGDLVGLELDENVGHIHISHSYVRGNWSKKETSSPMILAKSCHDMDILHYLAGSTCETLSSYGDLFHFKQENAPKNAPLRCTDGCPAFDQCPYAAQKIYLGENTGWPVNVITTDLSFEGRERALKEGPYGRCVYHCDNNVVDHQTVSARFSNGVIASFTMSGFTMETHRNIRVLGSKAELKGDMETGEITVDFFATKERVTYQLHTKKDGHGGGDEHLIADFISRVRSMDIRSTSDLSSSLESHFMALAAEESRLSGGKEIDLASFQEQGRIRLLS</sequence>